<name>A0A6S7J263_PARCT</name>
<dbReference type="SUPFAM" id="SSF50630">
    <property type="entry name" value="Acid proteases"/>
    <property type="match status" value="1"/>
</dbReference>
<evidence type="ECO:0000256" key="1">
    <source>
        <dbReference type="PROSITE-ProRule" id="PRU00047"/>
    </source>
</evidence>
<dbReference type="InterPro" id="IPR036875">
    <property type="entry name" value="Znf_CCHC_sf"/>
</dbReference>
<evidence type="ECO:0000313" key="4">
    <source>
        <dbReference type="EMBL" id="CAB4023149.1"/>
    </source>
</evidence>
<dbReference type="SUPFAM" id="SSF57756">
    <property type="entry name" value="Retrovirus zinc finger-like domains"/>
    <property type="match status" value="1"/>
</dbReference>
<feature type="coiled-coil region" evidence="2">
    <location>
        <begin position="282"/>
        <end position="309"/>
    </location>
</feature>
<gene>
    <name evidence="4" type="ORF">PACLA_8A064325</name>
</gene>
<evidence type="ECO:0000313" key="5">
    <source>
        <dbReference type="Proteomes" id="UP001152795"/>
    </source>
</evidence>
<sequence length="383" mass="43626">MRENEDIDDYFRNFEMTARAQLFPQEEWLESLLDGVSPELQVWLKEKKPEKAEELGTLANEYVQSRKGPLIDGKYVEAGKRVDTVFKRIPANVKQIRDQHINEINPKFKQTRDKSNYKSNVKCSNCQEKGHYAHECRAKKKSQNGACLGWASLCTTLGSCLDGNLNGEKVQMIIDSGCSRTLVHEKFVNRNYYTGESIMIVTANGERVEVPLAWVTIQSKQGIYRELIGVMKNLPVECLLGRSSYGKSLVKENLIDHWEQALNSKSEPKALYNSANNSAYMVTRRQAALIEAQNRLDKLTDKHNELAIKTLSRQEVSNKELLEDIELGDLFHDNNNKPDGKEAEVVEKFSDASPHHFVAKLPTNILDRNRSQLIKDKKADVTL</sequence>
<dbReference type="CDD" id="cd00303">
    <property type="entry name" value="retropepsin_like"/>
    <property type="match status" value="1"/>
</dbReference>
<dbReference type="InterPro" id="IPR001878">
    <property type="entry name" value="Znf_CCHC"/>
</dbReference>
<dbReference type="PANTHER" id="PTHR46888:SF1">
    <property type="entry name" value="RIBONUCLEASE H"/>
    <property type="match status" value="1"/>
</dbReference>
<keyword evidence="2" id="KW-0175">Coiled coil</keyword>
<proteinExistence type="predicted"/>
<reference evidence="4" key="1">
    <citation type="submission" date="2020-04" db="EMBL/GenBank/DDBJ databases">
        <authorList>
            <person name="Alioto T."/>
            <person name="Alioto T."/>
            <person name="Gomez Garrido J."/>
        </authorList>
    </citation>
    <scope>NUCLEOTIDE SEQUENCE</scope>
    <source>
        <strain evidence="4">A484AB</strain>
    </source>
</reference>
<keyword evidence="1" id="KW-0479">Metal-binding</keyword>
<dbReference type="GO" id="GO:0008270">
    <property type="term" value="F:zinc ion binding"/>
    <property type="evidence" value="ECO:0007669"/>
    <property type="project" value="UniProtKB-KW"/>
</dbReference>
<dbReference type="GO" id="GO:0003676">
    <property type="term" value="F:nucleic acid binding"/>
    <property type="evidence" value="ECO:0007669"/>
    <property type="project" value="InterPro"/>
</dbReference>
<feature type="domain" description="CCHC-type" evidence="3">
    <location>
        <begin position="122"/>
        <end position="137"/>
    </location>
</feature>
<dbReference type="Proteomes" id="UP001152795">
    <property type="component" value="Unassembled WGS sequence"/>
</dbReference>
<keyword evidence="1" id="KW-0862">Zinc</keyword>
<keyword evidence="5" id="KW-1185">Reference proteome</keyword>
<evidence type="ECO:0000259" key="3">
    <source>
        <dbReference type="PROSITE" id="PS50158"/>
    </source>
</evidence>
<comment type="caution">
    <text evidence="4">The sequence shown here is derived from an EMBL/GenBank/DDBJ whole genome shotgun (WGS) entry which is preliminary data.</text>
</comment>
<feature type="non-terminal residue" evidence="4">
    <location>
        <position position="383"/>
    </location>
</feature>
<keyword evidence="1" id="KW-0863">Zinc-finger</keyword>
<dbReference type="Pfam" id="PF00098">
    <property type="entry name" value="zf-CCHC"/>
    <property type="match status" value="1"/>
</dbReference>
<organism evidence="4 5">
    <name type="scientific">Paramuricea clavata</name>
    <name type="common">Red gorgonian</name>
    <name type="synonym">Violescent sea-whip</name>
    <dbReference type="NCBI Taxonomy" id="317549"/>
    <lineage>
        <taxon>Eukaryota</taxon>
        <taxon>Metazoa</taxon>
        <taxon>Cnidaria</taxon>
        <taxon>Anthozoa</taxon>
        <taxon>Octocorallia</taxon>
        <taxon>Malacalcyonacea</taxon>
        <taxon>Plexauridae</taxon>
        <taxon>Paramuricea</taxon>
    </lineage>
</organism>
<dbReference type="PROSITE" id="PS50158">
    <property type="entry name" value="ZF_CCHC"/>
    <property type="match status" value="1"/>
</dbReference>
<dbReference type="OrthoDB" id="5988675at2759"/>
<dbReference type="Gene3D" id="2.40.70.10">
    <property type="entry name" value="Acid Proteases"/>
    <property type="match status" value="1"/>
</dbReference>
<accession>A0A6S7J263</accession>
<dbReference type="PANTHER" id="PTHR46888">
    <property type="entry name" value="ZINC KNUCKLE DOMAINCONTAINING PROTEIN-RELATED"/>
    <property type="match status" value="1"/>
</dbReference>
<dbReference type="EMBL" id="CACRXK020012342">
    <property type="protein sequence ID" value="CAB4023149.1"/>
    <property type="molecule type" value="Genomic_DNA"/>
</dbReference>
<dbReference type="Gene3D" id="4.10.60.10">
    <property type="entry name" value="Zinc finger, CCHC-type"/>
    <property type="match status" value="1"/>
</dbReference>
<dbReference type="AlphaFoldDB" id="A0A6S7J263"/>
<evidence type="ECO:0000256" key="2">
    <source>
        <dbReference type="SAM" id="Coils"/>
    </source>
</evidence>
<protein>
    <submittedName>
        <fullName evidence="4">Retrovirus-related Pol poly from transposon</fullName>
    </submittedName>
</protein>
<dbReference type="InterPro" id="IPR021109">
    <property type="entry name" value="Peptidase_aspartic_dom_sf"/>
</dbReference>